<comment type="caution">
    <text evidence="1">The sequence shown here is derived from an EMBL/GenBank/DDBJ whole genome shotgun (WGS) entry which is preliminary data.</text>
</comment>
<organism evidence="1 2">
    <name type="scientific">Smittium mucronatum</name>
    <dbReference type="NCBI Taxonomy" id="133383"/>
    <lineage>
        <taxon>Eukaryota</taxon>
        <taxon>Fungi</taxon>
        <taxon>Fungi incertae sedis</taxon>
        <taxon>Zoopagomycota</taxon>
        <taxon>Kickxellomycotina</taxon>
        <taxon>Harpellomycetes</taxon>
        <taxon>Harpellales</taxon>
        <taxon>Legeriomycetaceae</taxon>
        <taxon>Smittium</taxon>
    </lineage>
</organism>
<dbReference type="AlphaFoldDB" id="A0A1R0GLI6"/>
<gene>
    <name evidence="1" type="ORF">AYI68_g8214</name>
</gene>
<evidence type="ECO:0000313" key="2">
    <source>
        <dbReference type="Proteomes" id="UP000187455"/>
    </source>
</evidence>
<dbReference type="EMBL" id="LSSL01007700">
    <property type="protein sequence ID" value="OLY77753.1"/>
    <property type="molecule type" value="Genomic_DNA"/>
</dbReference>
<name>A0A1R0GLI6_9FUNG</name>
<dbReference type="Proteomes" id="UP000187455">
    <property type="component" value="Unassembled WGS sequence"/>
</dbReference>
<reference evidence="1 2" key="1">
    <citation type="journal article" date="2016" name="Mol. Biol. Evol.">
        <title>Genome-Wide Survey of Gut Fungi (Harpellales) Reveals the First Horizontally Transferred Ubiquitin Gene from a Mosquito Host.</title>
        <authorList>
            <person name="Wang Y."/>
            <person name="White M.M."/>
            <person name="Kvist S."/>
            <person name="Moncalvo J.M."/>
        </authorList>
    </citation>
    <scope>NUCLEOTIDE SEQUENCE [LARGE SCALE GENOMIC DNA]</scope>
    <source>
        <strain evidence="1 2">ALG-7-W6</strain>
    </source>
</reference>
<protein>
    <submittedName>
        <fullName evidence="1">Uncharacterized protein</fullName>
    </submittedName>
</protein>
<sequence>MVRILDNTLIFSFAKLFSNYLSKEMSSDTQITGIFLAIKALTANFDDLTVEGIIKMPAKEVPCLSTNRPEALLNVFSD</sequence>
<evidence type="ECO:0000313" key="1">
    <source>
        <dbReference type="EMBL" id="OLY77753.1"/>
    </source>
</evidence>
<accession>A0A1R0GLI6</accession>
<proteinExistence type="predicted"/>
<keyword evidence="2" id="KW-1185">Reference proteome</keyword>